<dbReference type="PIRSF" id="PIRSF016557">
    <property type="entry name" value="Caps_synth_CpsB"/>
    <property type="match status" value="1"/>
</dbReference>
<gene>
    <name evidence="5" type="ORF">HNQ77_001259</name>
</gene>
<evidence type="ECO:0000256" key="4">
    <source>
        <dbReference type="ARBA" id="ARBA00051722"/>
    </source>
</evidence>
<dbReference type="Proteomes" id="UP000538666">
    <property type="component" value="Unassembled WGS sequence"/>
</dbReference>
<dbReference type="PANTHER" id="PTHR39181:SF1">
    <property type="entry name" value="TYROSINE-PROTEIN PHOSPHATASE YWQE"/>
    <property type="match status" value="1"/>
</dbReference>
<name>A0A841JSA3_9BACT</name>
<evidence type="ECO:0000313" key="5">
    <source>
        <dbReference type="EMBL" id="MBB6143315.1"/>
    </source>
</evidence>
<dbReference type="SUPFAM" id="SSF51556">
    <property type="entry name" value="Metallo-dependent hydrolases"/>
    <property type="match status" value="1"/>
</dbReference>
<keyword evidence="3 5" id="KW-0378">Hydrolase</keyword>
<comment type="catalytic activity">
    <reaction evidence="4">
        <text>O-phospho-L-tyrosyl-[protein] + H2O = L-tyrosyl-[protein] + phosphate</text>
        <dbReference type="Rhea" id="RHEA:10684"/>
        <dbReference type="Rhea" id="RHEA-COMP:10136"/>
        <dbReference type="Rhea" id="RHEA-COMP:20101"/>
        <dbReference type="ChEBI" id="CHEBI:15377"/>
        <dbReference type="ChEBI" id="CHEBI:43474"/>
        <dbReference type="ChEBI" id="CHEBI:46858"/>
        <dbReference type="ChEBI" id="CHEBI:61978"/>
        <dbReference type="EC" id="3.1.3.48"/>
    </reaction>
</comment>
<proteinExistence type="inferred from homology"/>
<comment type="similarity">
    <text evidence="1">Belongs to the metallo-dependent hydrolases superfamily. CpsB/CapC family.</text>
</comment>
<dbReference type="EC" id="3.1.3.48" evidence="2"/>
<dbReference type="RefSeq" id="WP_156186213.1">
    <property type="nucleotide sequence ID" value="NZ_JACHEK010000002.1"/>
</dbReference>
<accession>A0A841JSA3</accession>
<protein>
    <recommendedName>
        <fullName evidence="2">protein-tyrosine-phosphatase</fullName>
        <ecNumber evidence="2">3.1.3.48</ecNumber>
    </recommendedName>
</protein>
<comment type="caution">
    <text evidence="5">The sequence shown here is derived from an EMBL/GenBank/DDBJ whole genome shotgun (WGS) entry which is preliminary data.</text>
</comment>
<dbReference type="UniPathway" id="UPA00934"/>
<evidence type="ECO:0000256" key="2">
    <source>
        <dbReference type="ARBA" id="ARBA00013064"/>
    </source>
</evidence>
<dbReference type="OrthoDB" id="9788539at2"/>
<dbReference type="Pfam" id="PF19567">
    <property type="entry name" value="CpsB_CapC"/>
    <property type="match status" value="1"/>
</dbReference>
<reference evidence="5 6" key="1">
    <citation type="submission" date="2020-08" db="EMBL/GenBank/DDBJ databases">
        <title>Genomic Encyclopedia of Type Strains, Phase IV (KMG-IV): sequencing the most valuable type-strain genomes for metagenomic binning, comparative biology and taxonomic classification.</title>
        <authorList>
            <person name="Goeker M."/>
        </authorList>
    </citation>
    <scope>NUCLEOTIDE SEQUENCE [LARGE SCALE GENOMIC DNA]</scope>
    <source>
        <strain evidence="5 6">DSM 103733</strain>
    </source>
</reference>
<dbReference type="AlphaFoldDB" id="A0A841JSA3"/>
<keyword evidence="6" id="KW-1185">Reference proteome</keyword>
<evidence type="ECO:0000313" key="6">
    <source>
        <dbReference type="Proteomes" id="UP000538666"/>
    </source>
</evidence>
<dbReference type="PANTHER" id="PTHR39181">
    <property type="entry name" value="TYROSINE-PROTEIN PHOSPHATASE YWQE"/>
    <property type="match status" value="1"/>
</dbReference>
<dbReference type="GO" id="GO:0030145">
    <property type="term" value="F:manganese ion binding"/>
    <property type="evidence" value="ECO:0007669"/>
    <property type="project" value="InterPro"/>
</dbReference>
<sequence length="269" mass="30167">MSLAMIDIHHHLLFALDDGSPDLETSVAMVEAAANDGITHIVCTPHANSRFLFHPSLNHERVEMLRARIDNKVTLGLGCDFRLSEENVEDALQNPAKYTINQKQYLLIEFEDQLIPQSATGTLHHLSKSGQRPIITHPERNSAIQRHPERMKDWLRDGALVQVTASSLTGRFGRTAQSLAEQFLDKNWVHFLATDAHNLESRPPKLSEAYGILATRYGTETAERLCVTNPRAVFFGEELGAQPALLDLENTEEAPESHKKGLLSRWFSS</sequence>
<dbReference type="InterPro" id="IPR016667">
    <property type="entry name" value="Caps_polysacc_synth_CpsB/CapC"/>
</dbReference>
<organism evidence="5 6">
    <name type="scientific">Silvibacterium bohemicum</name>
    <dbReference type="NCBI Taxonomy" id="1577686"/>
    <lineage>
        <taxon>Bacteria</taxon>
        <taxon>Pseudomonadati</taxon>
        <taxon>Acidobacteriota</taxon>
        <taxon>Terriglobia</taxon>
        <taxon>Terriglobales</taxon>
        <taxon>Acidobacteriaceae</taxon>
        <taxon>Silvibacterium</taxon>
    </lineage>
</organism>
<dbReference type="Gene3D" id="3.20.20.140">
    <property type="entry name" value="Metal-dependent hydrolases"/>
    <property type="match status" value="1"/>
</dbReference>
<evidence type="ECO:0000256" key="3">
    <source>
        <dbReference type="ARBA" id="ARBA00022801"/>
    </source>
</evidence>
<dbReference type="GO" id="GO:0045227">
    <property type="term" value="P:capsule polysaccharide biosynthetic process"/>
    <property type="evidence" value="ECO:0007669"/>
    <property type="project" value="UniProtKB-UniPathway"/>
</dbReference>
<dbReference type="GO" id="GO:0004725">
    <property type="term" value="F:protein tyrosine phosphatase activity"/>
    <property type="evidence" value="ECO:0007669"/>
    <property type="project" value="UniProtKB-EC"/>
</dbReference>
<dbReference type="EMBL" id="JACHEK010000002">
    <property type="protein sequence ID" value="MBB6143315.1"/>
    <property type="molecule type" value="Genomic_DNA"/>
</dbReference>
<dbReference type="InterPro" id="IPR032466">
    <property type="entry name" value="Metal_Hydrolase"/>
</dbReference>
<evidence type="ECO:0000256" key="1">
    <source>
        <dbReference type="ARBA" id="ARBA00005750"/>
    </source>
</evidence>